<dbReference type="EMBL" id="CP051672">
    <property type="protein sequence ID" value="QJE30179.1"/>
    <property type="molecule type" value="Genomic_DNA"/>
</dbReference>
<feature type="signal peptide" evidence="1">
    <location>
        <begin position="1"/>
        <end position="19"/>
    </location>
</feature>
<dbReference type="RefSeq" id="WP_080707563.1">
    <property type="nucleotide sequence ID" value="NZ_CP051672.1"/>
</dbReference>
<keyword evidence="1" id="KW-0732">Signal</keyword>
<name>A0A6I2NLZ9_PARDI</name>
<sequence length="74" mass="7757">MRKKISIIAIMATIAIATAWNMNVTKERVALNDILLSNVEALAGCETFGGSCFWTTSYGSCCSGGGMGCSPCDN</sequence>
<organism evidence="2 4">
    <name type="scientific">Parabacteroides distasonis</name>
    <dbReference type="NCBI Taxonomy" id="823"/>
    <lineage>
        <taxon>Bacteria</taxon>
        <taxon>Pseudomonadati</taxon>
        <taxon>Bacteroidota</taxon>
        <taxon>Bacteroidia</taxon>
        <taxon>Bacteroidales</taxon>
        <taxon>Tannerellaceae</taxon>
        <taxon>Parabacteroides</taxon>
    </lineage>
</organism>
<evidence type="ECO:0000313" key="5">
    <source>
        <dbReference type="Proteomes" id="UP000501982"/>
    </source>
</evidence>
<reference evidence="3 5" key="2">
    <citation type="submission" date="2020-04" db="EMBL/GenBank/DDBJ databases">
        <title>Complete Genomes and Methylome analysis of CBBP consortium that reverse antibiotic-induced susceptibility to vancomycin-resistant Enterococcus faecium infection.</title>
        <authorList>
            <person name="Fomenkov A."/>
            <person name="Zhang Z."/>
            <person name="Pamer E."/>
            <person name="Roberts R.J."/>
        </authorList>
    </citation>
    <scope>NUCLEOTIDE SEQUENCE [LARGE SCALE GENOMIC DNA]</scope>
    <source>
        <strain evidence="5">CBBP</strain>
        <strain evidence="3">CBBP-1</strain>
    </source>
</reference>
<protein>
    <recommendedName>
        <fullName evidence="6">NVEALA family protein</fullName>
    </recommendedName>
</protein>
<dbReference type="EMBL" id="WKNE01000006">
    <property type="protein sequence ID" value="MRZ55167.1"/>
    <property type="molecule type" value="Genomic_DNA"/>
</dbReference>
<evidence type="ECO:0000256" key="1">
    <source>
        <dbReference type="SAM" id="SignalP"/>
    </source>
</evidence>
<evidence type="ECO:0000313" key="3">
    <source>
        <dbReference type="EMBL" id="QJE30179.1"/>
    </source>
</evidence>
<reference evidence="2 4" key="1">
    <citation type="journal article" date="2019" name="Nat. Med.">
        <title>A library of human gut bacterial isolates paired with longitudinal multiomics data enables mechanistic microbiome research.</title>
        <authorList>
            <person name="Poyet M."/>
            <person name="Groussin M."/>
            <person name="Gibbons S.M."/>
            <person name="Avila-Pacheco J."/>
            <person name="Jiang X."/>
            <person name="Kearney S.M."/>
            <person name="Perrotta A.R."/>
            <person name="Berdy B."/>
            <person name="Zhao S."/>
            <person name="Lieberman T.D."/>
            <person name="Swanson P.K."/>
            <person name="Smith M."/>
            <person name="Roesemann S."/>
            <person name="Alexander J.E."/>
            <person name="Rich S.A."/>
            <person name="Livny J."/>
            <person name="Vlamakis H."/>
            <person name="Clish C."/>
            <person name="Bullock K."/>
            <person name="Deik A."/>
            <person name="Scott J."/>
            <person name="Pierce K.A."/>
            <person name="Xavier R.J."/>
            <person name="Alm E.J."/>
        </authorList>
    </citation>
    <scope>NUCLEOTIDE SEQUENCE [LARGE SCALE GENOMIC DNA]</scope>
    <source>
        <strain evidence="2 4">BIOML-A2</strain>
    </source>
</reference>
<dbReference type="Proteomes" id="UP000432516">
    <property type="component" value="Unassembled WGS sequence"/>
</dbReference>
<gene>
    <name evidence="2" type="ORF">GKD68_10435</name>
    <name evidence="3" type="ORF">HHO38_18650</name>
</gene>
<evidence type="ECO:0000313" key="4">
    <source>
        <dbReference type="Proteomes" id="UP000432516"/>
    </source>
</evidence>
<feature type="chain" id="PRO_5036386017" description="NVEALA family protein" evidence="1">
    <location>
        <begin position="20"/>
        <end position="74"/>
    </location>
</feature>
<evidence type="ECO:0000313" key="2">
    <source>
        <dbReference type="EMBL" id="MRZ55167.1"/>
    </source>
</evidence>
<accession>A0A6I2NLZ9</accession>
<dbReference type="Proteomes" id="UP000501982">
    <property type="component" value="Chromosome"/>
</dbReference>
<evidence type="ECO:0008006" key="6">
    <source>
        <dbReference type="Google" id="ProtNLM"/>
    </source>
</evidence>
<proteinExistence type="predicted"/>
<dbReference type="AlphaFoldDB" id="A0A6I2NLZ9"/>